<proteinExistence type="predicted"/>
<evidence type="ECO:0000313" key="3">
    <source>
        <dbReference type="Proteomes" id="UP000567179"/>
    </source>
</evidence>
<dbReference type="AlphaFoldDB" id="A0A8H5BQA8"/>
<sequence>MSTPTLKKYGTYAARDSGAPSDSRDYTTLVLLHGSGWHSAIFEKLFPLVDTLNVRLVAANRPDYPGATPLSEQERMQLNNISETANQDSDSAANALLDYIKENTKKLCDFLAEFILREDVPVEGGIVVAGWSVGAADVLGLLANADAVSSKEVDLRSYIKHLVIYDAPSCILGYAPPTGLCAPLFDPSLTPGEILKVFPLWVSTYYARGEDLTHPEGKALDHPPPTILSMDPSDVQQCLEVNPVLPGGADERLISLGVKLNVFSRLKDGAMYLDKGHPQGGSSWDDIEIKYVWCDQAAWEMPWGVACLQADLDNAKKAGKVTRKVDMCHWDQPQLALTGLLSGL</sequence>
<evidence type="ECO:0000313" key="2">
    <source>
        <dbReference type="EMBL" id="KAF5327574.1"/>
    </source>
</evidence>
<dbReference type="Gene3D" id="3.40.50.1820">
    <property type="entry name" value="alpha/beta hydrolase"/>
    <property type="match status" value="1"/>
</dbReference>
<comment type="caution">
    <text evidence="2">The sequence shown here is derived from an EMBL/GenBank/DDBJ whole genome shotgun (WGS) entry which is preliminary data.</text>
</comment>
<dbReference type="InterPro" id="IPR029058">
    <property type="entry name" value="AB_hydrolase_fold"/>
</dbReference>
<reference evidence="2 3" key="1">
    <citation type="journal article" date="2020" name="ISME J.">
        <title>Uncovering the hidden diversity of litter-decomposition mechanisms in mushroom-forming fungi.</title>
        <authorList>
            <person name="Floudas D."/>
            <person name="Bentzer J."/>
            <person name="Ahren D."/>
            <person name="Johansson T."/>
            <person name="Persson P."/>
            <person name="Tunlid A."/>
        </authorList>
    </citation>
    <scope>NUCLEOTIDE SEQUENCE [LARGE SCALE GENOMIC DNA]</scope>
    <source>
        <strain evidence="2 3">CBS 101986</strain>
    </source>
</reference>
<dbReference type="OrthoDB" id="5311491at2759"/>
<accession>A0A8H5BQA8</accession>
<dbReference type="InterPro" id="IPR000073">
    <property type="entry name" value="AB_hydrolase_1"/>
</dbReference>
<evidence type="ECO:0000259" key="1">
    <source>
        <dbReference type="Pfam" id="PF12697"/>
    </source>
</evidence>
<keyword evidence="3" id="KW-1185">Reference proteome</keyword>
<name>A0A8H5BQA8_9AGAR</name>
<dbReference type="SUPFAM" id="SSF53474">
    <property type="entry name" value="alpha/beta-Hydrolases"/>
    <property type="match status" value="1"/>
</dbReference>
<dbReference type="EMBL" id="JAACJJ010000014">
    <property type="protein sequence ID" value="KAF5327574.1"/>
    <property type="molecule type" value="Genomic_DNA"/>
</dbReference>
<dbReference type="Proteomes" id="UP000567179">
    <property type="component" value="Unassembled WGS sequence"/>
</dbReference>
<feature type="domain" description="AB hydrolase-1" evidence="1">
    <location>
        <begin position="29"/>
        <end position="220"/>
    </location>
</feature>
<dbReference type="Pfam" id="PF12697">
    <property type="entry name" value="Abhydrolase_6"/>
    <property type="match status" value="1"/>
</dbReference>
<organism evidence="2 3">
    <name type="scientific">Psilocybe cf. subviscida</name>
    <dbReference type="NCBI Taxonomy" id="2480587"/>
    <lineage>
        <taxon>Eukaryota</taxon>
        <taxon>Fungi</taxon>
        <taxon>Dikarya</taxon>
        <taxon>Basidiomycota</taxon>
        <taxon>Agaricomycotina</taxon>
        <taxon>Agaricomycetes</taxon>
        <taxon>Agaricomycetidae</taxon>
        <taxon>Agaricales</taxon>
        <taxon>Agaricineae</taxon>
        <taxon>Strophariaceae</taxon>
        <taxon>Psilocybe</taxon>
    </lineage>
</organism>
<protein>
    <recommendedName>
        <fullName evidence="1">AB hydrolase-1 domain-containing protein</fullName>
    </recommendedName>
</protein>
<gene>
    <name evidence="2" type="ORF">D9619_004341</name>
</gene>